<dbReference type="PANTHER" id="PTHR43520">
    <property type="entry name" value="ATP7, ISOFORM B"/>
    <property type="match status" value="1"/>
</dbReference>
<evidence type="ECO:0000256" key="8">
    <source>
        <dbReference type="ARBA" id="ARBA00022741"/>
    </source>
</evidence>
<dbReference type="GO" id="GO:0005524">
    <property type="term" value="F:ATP binding"/>
    <property type="evidence" value="ECO:0007669"/>
    <property type="project" value="UniProtKB-UniRule"/>
</dbReference>
<dbReference type="FunFam" id="2.70.150.10:FF:000002">
    <property type="entry name" value="Copper-transporting ATPase 1, putative"/>
    <property type="match status" value="1"/>
</dbReference>
<keyword evidence="13" id="KW-0406">Ion transport</keyword>
<dbReference type="InterPro" id="IPR023298">
    <property type="entry name" value="ATPase_P-typ_TM_dom_sf"/>
</dbReference>
<dbReference type="NCBIfam" id="TIGR01494">
    <property type="entry name" value="ATPase_P-type"/>
    <property type="match status" value="1"/>
</dbReference>
<dbReference type="SUPFAM" id="SSF56784">
    <property type="entry name" value="HAD-like"/>
    <property type="match status" value="1"/>
</dbReference>
<dbReference type="SFLD" id="SFLDF00027">
    <property type="entry name" value="p-type_atpase"/>
    <property type="match status" value="1"/>
</dbReference>
<evidence type="ECO:0000259" key="16">
    <source>
        <dbReference type="Pfam" id="PF00122"/>
    </source>
</evidence>
<evidence type="ECO:0000313" key="18">
    <source>
        <dbReference type="EMBL" id="OHA80500.1"/>
    </source>
</evidence>
<reference evidence="18 19" key="1">
    <citation type="journal article" date="2016" name="Nat. Commun.">
        <title>Thousands of microbial genomes shed light on interconnected biogeochemical processes in an aquifer system.</title>
        <authorList>
            <person name="Anantharaman K."/>
            <person name="Brown C.T."/>
            <person name="Hug L.A."/>
            <person name="Sharon I."/>
            <person name="Castelle C.J."/>
            <person name="Probst A.J."/>
            <person name="Thomas B.C."/>
            <person name="Singh A."/>
            <person name="Wilkins M.J."/>
            <person name="Karaoz U."/>
            <person name="Brodie E.L."/>
            <person name="Williams K.H."/>
            <person name="Hubbard S.S."/>
            <person name="Banfield J.F."/>
        </authorList>
    </citation>
    <scope>NUCLEOTIDE SEQUENCE [LARGE SCALE GENOMIC DNA]</scope>
</reference>
<evidence type="ECO:0000256" key="1">
    <source>
        <dbReference type="ARBA" id="ARBA00004651"/>
    </source>
</evidence>
<evidence type="ECO:0000256" key="13">
    <source>
        <dbReference type="ARBA" id="ARBA00023065"/>
    </source>
</evidence>
<feature type="transmembrane region" description="Helical" evidence="15">
    <location>
        <begin position="116"/>
        <end position="136"/>
    </location>
</feature>
<dbReference type="GO" id="GO:0055070">
    <property type="term" value="P:copper ion homeostasis"/>
    <property type="evidence" value="ECO:0007669"/>
    <property type="project" value="TreeGrafter"/>
</dbReference>
<dbReference type="InterPro" id="IPR023299">
    <property type="entry name" value="ATPase_P-typ_cyto_dom_N"/>
</dbReference>
<comment type="caution">
    <text evidence="18">The sequence shown here is derived from an EMBL/GenBank/DDBJ whole genome shotgun (WGS) entry which is preliminary data.</text>
</comment>
<dbReference type="InterPro" id="IPR044492">
    <property type="entry name" value="P_typ_ATPase_HD_dom"/>
</dbReference>
<proteinExistence type="inferred from homology"/>
<dbReference type="GO" id="GO:0005886">
    <property type="term" value="C:plasma membrane"/>
    <property type="evidence" value="ECO:0007669"/>
    <property type="project" value="UniProtKB-SubCell"/>
</dbReference>
<dbReference type="Gene3D" id="2.70.150.10">
    <property type="entry name" value="Calcium-transporting ATPase, cytoplasmic transduction domain A"/>
    <property type="match status" value="1"/>
</dbReference>
<evidence type="ECO:0000256" key="14">
    <source>
        <dbReference type="ARBA" id="ARBA00023136"/>
    </source>
</evidence>
<feature type="transmembrane region" description="Helical" evidence="15">
    <location>
        <begin position="82"/>
        <end position="104"/>
    </location>
</feature>
<dbReference type="InterPro" id="IPR008250">
    <property type="entry name" value="ATPase_P-typ_transduc_dom_A_sf"/>
</dbReference>
<comment type="similarity">
    <text evidence="2 15">Belongs to the cation transport ATPase (P-type) (TC 3.A.3) family. Type IB subfamily.</text>
</comment>
<dbReference type="InterPro" id="IPR036412">
    <property type="entry name" value="HAD-like_sf"/>
</dbReference>
<dbReference type="Gene3D" id="3.40.1110.10">
    <property type="entry name" value="Calcium-transporting ATPase, cytoplasmic domain N"/>
    <property type="match status" value="1"/>
</dbReference>
<name>A0A1G2S5X7_9BACT</name>
<evidence type="ECO:0000256" key="12">
    <source>
        <dbReference type="ARBA" id="ARBA00022989"/>
    </source>
</evidence>
<dbReference type="NCBIfam" id="TIGR01525">
    <property type="entry name" value="ATPase-IB_hvy"/>
    <property type="match status" value="1"/>
</dbReference>
<dbReference type="SFLD" id="SFLDS00003">
    <property type="entry name" value="Haloacid_Dehalogenase"/>
    <property type="match status" value="1"/>
</dbReference>
<sequence>MHPNIVREAHGMCPECGMTLVPVKREEHKEHDIIDKHAGHHTEDFLKKFWVVLALTIPILVYSEIFAQAFTWQPPYYNYIGLPYVILALGSIIFFYGGSVFLLGAYRELRAGLPGMMTLIALAITAAYSFSVFSVLTGREHTLFWELSTLIAIMLLGHWIEMKAVRGAQGALKELAKLLPDTAEVMRDGTTQTISIAELRVGERILVRPGAKVPADGVVVEGRSELNESIITGESKLVLKVVGTEVIAGSINGDGSLTIEVQKIGEGTFLAGVMRLVAEAEASKSRLQILSDRAALYLTVVAVVAGTATFVAWIFLDAGIVFATERLVAVLVITCPHALGLAVPLVASISTTMAARNGFLVRKRIALESARTIDIVLFDKTGTLTKGAFGVHAIIPASSFTESEVLQKGAGLDQGSEHPLAKAIVTEAHKRGITLPAMKSFERVAGKGARGDVGSSREFGNSETVLVGNEAFMNEVTIILAPEIILKTHALESEGKTVIFVASKGQLVGAIALADTIREESREAIEALRELGIRTAMITGDSPDVAKWVAHELRIDEYFARVLPHEKSEKVKMLQAKGHKVAMVGDGVNDAPALTQADLGIAIGAGTNVAIESAGIILVKNDPRDIPKIIRLSQLTYTKMIQNLFWATGYNIIALPLAAGALASKGVILQPSVAAVFMSASTVIVALNALLLRRRSLSII</sequence>
<dbReference type="InterPro" id="IPR023214">
    <property type="entry name" value="HAD_sf"/>
</dbReference>
<feature type="transmembrane region" description="Helical" evidence="15">
    <location>
        <begin position="294"/>
        <end position="316"/>
    </location>
</feature>
<keyword evidence="7 15" id="KW-0479">Metal-binding</keyword>
<feature type="transmembrane region" description="Helical" evidence="15">
    <location>
        <begin position="668"/>
        <end position="692"/>
    </location>
</feature>
<dbReference type="Pfam" id="PF19335">
    <property type="entry name" value="HMBD"/>
    <property type="match status" value="1"/>
</dbReference>
<gene>
    <name evidence="18" type="ORF">A3D51_00220</name>
</gene>
<dbReference type="InterPro" id="IPR059000">
    <property type="entry name" value="ATPase_P-type_domA"/>
</dbReference>
<keyword evidence="5" id="KW-0597">Phosphoprotein</keyword>
<dbReference type="NCBIfam" id="TIGR01511">
    <property type="entry name" value="ATPase-IB1_Cu"/>
    <property type="match status" value="1"/>
</dbReference>
<evidence type="ECO:0000256" key="10">
    <source>
        <dbReference type="ARBA" id="ARBA00022842"/>
    </source>
</evidence>
<dbReference type="GO" id="GO:0043682">
    <property type="term" value="F:P-type divalent copper transporter activity"/>
    <property type="evidence" value="ECO:0007669"/>
    <property type="project" value="TreeGrafter"/>
</dbReference>
<dbReference type="Pfam" id="PF00122">
    <property type="entry name" value="E1-E2_ATPase"/>
    <property type="match status" value="1"/>
</dbReference>
<evidence type="ECO:0000256" key="6">
    <source>
        <dbReference type="ARBA" id="ARBA00022692"/>
    </source>
</evidence>
<dbReference type="SUPFAM" id="SSF81653">
    <property type="entry name" value="Calcium ATPase, transduction domain A"/>
    <property type="match status" value="1"/>
</dbReference>
<keyword evidence="3" id="KW-0813">Transport</keyword>
<dbReference type="SUPFAM" id="SSF81665">
    <property type="entry name" value="Calcium ATPase, transmembrane domain M"/>
    <property type="match status" value="1"/>
</dbReference>
<feature type="domain" description="Heavy metal binding" evidence="17">
    <location>
        <begin position="1"/>
        <end position="23"/>
    </location>
</feature>
<dbReference type="InterPro" id="IPR018303">
    <property type="entry name" value="ATPase_P-typ_P_site"/>
</dbReference>
<feature type="transmembrane region" description="Helical" evidence="15">
    <location>
        <begin position="49"/>
        <end position="70"/>
    </location>
</feature>
<comment type="subcellular location">
    <subcellularLocation>
        <location evidence="1">Cell membrane</location>
        <topology evidence="1">Multi-pass membrane protein</topology>
    </subcellularLocation>
</comment>
<dbReference type="AlphaFoldDB" id="A0A1G2S5X7"/>
<evidence type="ECO:0000313" key="19">
    <source>
        <dbReference type="Proteomes" id="UP000179118"/>
    </source>
</evidence>
<keyword evidence="6 15" id="KW-0812">Transmembrane</keyword>
<dbReference type="Pfam" id="PF00702">
    <property type="entry name" value="Hydrolase"/>
    <property type="match status" value="1"/>
</dbReference>
<keyword evidence="14 15" id="KW-0472">Membrane</keyword>
<evidence type="ECO:0000256" key="15">
    <source>
        <dbReference type="RuleBase" id="RU362081"/>
    </source>
</evidence>
<feature type="transmembrane region" description="Helical" evidence="15">
    <location>
        <begin position="644"/>
        <end position="662"/>
    </location>
</feature>
<evidence type="ECO:0000259" key="17">
    <source>
        <dbReference type="Pfam" id="PF19335"/>
    </source>
</evidence>
<dbReference type="InterPro" id="IPR045800">
    <property type="entry name" value="HMBD"/>
</dbReference>
<organism evidence="18 19">
    <name type="scientific">Candidatus Yonathbacteria bacterium RIFCSPHIGHO2_02_FULL_44_14</name>
    <dbReference type="NCBI Taxonomy" id="1802724"/>
    <lineage>
        <taxon>Bacteria</taxon>
        <taxon>Candidatus Yonathiibacteriota</taxon>
    </lineage>
</organism>
<dbReference type="Proteomes" id="UP000179118">
    <property type="component" value="Unassembled WGS sequence"/>
</dbReference>
<evidence type="ECO:0000256" key="9">
    <source>
        <dbReference type="ARBA" id="ARBA00022840"/>
    </source>
</evidence>
<dbReference type="PRINTS" id="PR00119">
    <property type="entry name" value="CATATPASE"/>
</dbReference>
<keyword evidence="9 15" id="KW-0067">ATP-binding</keyword>
<evidence type="ECO:0000256" key="4">
    <source>
        <dbReference type="ARBA" id="ARBA00022475"/>
    </source>
</evidence>
<dbReference type="EMBL" id="MHUT01000018">
    <property type="protein sequence ID" value="OHA80500.1"/>
    <property type="molecule type" value="Genomic_DNA"/>
</dbReference>
<feature type="transmembrane region" description="Helical" evidence="15">
    <location>
        <begin position="328"/>
        <end position="355"/>
    </location>
</feature>
<dbReference type="SFLD" id="SFLDG00002">
    <property type="entry name" value="C1.7:_P-type_atpase_like"/>
    <property type="match status" value="1"/>
</dbReference>
<feature type="transmembrane region" description="Helical" evidence="15">
    <location>
        <begin position="142"/>
        <end position="160"/>
    </location>
</feature>
<keyword evidence="8 15" id="KW-0547">Nucleotide-binding</keyword>
<protein>
    <submittedName>
        <fullName evidence="18">Copper-translocating P-type ATPase</fullName>
    </submittedName>
</protein>
<evidence type="ECO:0000256" key="7">
    <source>
        <dbReference type="ARBA" id="ARBA00022723"/>
    </source>
</evidence>
<keyword evidence="12 15" id="KW-1133">Transmembrane helix</keyword>
<dbReference type="InterPro" id="IPR027256">
    <property type="entry name" value="P-typ_ATPase_IB"/>
</dbReference>
<dbReference type="InterPro" id="IPR001757">
    <property type="entry name" value="P_typ_ATPase"/>
</dbReference>
<dbReference type="PANTHER" id="PTHR43520:SF5">
    <property type="entry name" value="CATION-TRANSPORTING P-TYPE ATPASE-RELATED"/>
    <property type="match status" value="1"/>
</dbReference>
<evidence type="ECO:0000256" key="2">
    <source>
        <dbReference type="ARBA" id="ARBA00006024"/>
    </source>
</evidence>
<dbReference type="GO" id="GO:0016887">
    <property type="term" value="F:ATP hydrolysis activity"/>
    <property type="evidence" value="ECO:0007669"/>
    <property type="project" value="InterPro"/>
</dbReference>
<dbReference type="GO" id="GO:0005507">
    <property type="term" value="F:copper ion binding"/>
    <property type="evidence" value="ECO:0007669"/>
    <property type="project" value="TreeGrafter"/>
</dbReference>
<dbReference type="PROSITE" id="PS00154">
    <property type="entry name" value="ATPASE_E1_E2"/>
    <property type="match status" value="1"/>
</dbReference>
<dbReference type="Gene3D" id="3.40.50.1000">
    <property type="entry name" value="HAD superfamily/HAD-like"/>
    <property type="match status" value="1"/>
</dbReference>
<evidence type="ECO:0000256" key="3">
    <source>
        <dbReference type="ARBA" id="ARBA00022448"/>
    </source>
</evidence>
<feature type="domain" description="P-type ATPase A" evidence="16">
    <location>
        <begin position="177"/>
        <end position="277"/>
    </location>
</feature>
<evidence type="ECO:0000256" key="11">
    <source>
        <dbReference type="ARBA" id="ARBA00022967"/>
    </source>
</evidence>
<keyword evidence="10" id="KW-0460">Magnesium</keyword>
<evidence type="ECO:0000256" key="5">
    <source>
        <dbReference type="ARBA" id="ARBA00022553"/>
    </source>
</evidence>
<keyword evidence="11" id="KW-1278">Translocase</keyword>
<accession>A0A1G2S5X7</accession>
<keyword evidence="4 15" id="KW-1003">Cell membrane</keyword>